<sequence>MSENDTHQEPQTIRNLERFAALHRQHKNVAHHGRRASDIDAIRTYRKQESANYSFHSPSRPRSFSSASQMSIRNRDCSVSPATPRSCLRKDSTASNYSTDSLASQSVRFVLPDVAEVCEDDVLLTPTLLSNDITPRTGCLKNSTMPELLAPVVCGPDDSAADSSILECETVEFSEQSLTHVERRANYPPDSPTPKPSTSTTSKIKQRRKSRQETHDARFRSPFTKVILSTVRPVISGIRYTLDILFL</sequence>
<evidence type="ECO:0000313" key="3">
    <source>
        <dbReference type="Proteomes" id="UP000717585"/>
    </source>
</evidence>
<organism evidence="2 3">
    <name type="scientific">Carpediemonas membranifera</name>
    <dbReference type="NCBI Taxonomy" id="201153"/>
    <lineage>
        <taxon>Eukaryota</taxon>
        <taxon>Metamonada</taxon>
        <taxon>Carpediemonas-like organisms</taxon>
        <taxon>Carpediemonas</taxon>
    </lineage>
</organism>
<reference evidence="2" key="1">
    <citation type="submission" date="2021-05" db="EMBL/GenBank/DDBJ databases">
        <title>A free-living protist that lacks canonical eukaryotic 1 DNA replication and segregation systems.</title>
        <authorList>
            <person name="Salas-Leiva D.E."/>
            <person name="Tromer E.C."/>
            <person name="Curtis B.A."/>
            <person name="Jerlstrom-Hultqvist J."/>
            <person name="Kolisko M."/>
            <person name="Yi Z."/>
            <person name="Salas-Leiva J.S."/>
            <person name="Gallot-Lavallee L."/>
            <person name="Kops G.J.P.L."/>
            <person name="Archibald J.M."/>
            <person name="Simpson A.G.B."/>
            <person name="Roger A.J."/>
        </authorList>
    </citation>
    <scope>NUCLEOTIDE SEQUENCE</scope>
    <source>
        <strain evidence="2">BICM</strain>
    </source>
</reference>
<comment type="caution">
    <text evidence="2">The sequence shown here is derived from an EMBL/GenBank/DDBJ whole genome shotgun (WGS) entry which is preliminary data.</text>
</comment>
<proteinExistence type="predicted"/>
<evidence type="ECO:0000256" key="1">
    <source>
        <dbReference type="SAM" id="MobiDB-lite"/>
    </source>
</evidence>
<evidence type="ECO:0000313" key="2">
    <source>
        <dbReference type="EMBL" id="KAG9392213.1"/>
    </source>
</evidence>
<protein>
    <submittedName>
        <fullName evidence="2">Uncharacterized protein</fullName>
    </submittedName>
</protein>
<feature type="compositionally biased region" description="Low complexity" evidence="1">
    <location>
        <begin position="54"/>
        <end position="68"/>
    </location>
</feature>
<dbReference type="Proteomes" id="UP000717585">
    <property type="component" value="Unassembled WGS sequence"/>
</dbReference>
<feature type="region of interest" description="Disordered" evidence="1">
    <location>
        <begin position="50"/>
        <end position="99"/>
    </location>
</feature>
<dbReference type="AlphaFoldDB" id="A0A8J6E0H1"/>
<feature type="region of interest" description="Disordered" evidence="1">
    <location>
        <begin position="177"/>
        <end position="216"/>
    </location>
</feature>
<dbReference type="EMBL" id="JAHDYR010000038">
    <property type="protein sequence ID" value="KAG9392213.1"/>
    <property type="molecule type" value="Genomic_DNA"/>
</dbReference>
<accession>A0A8J6E0H1</accession>
<name>A0A8J6E0H1_9EUKA</name>
<gene>
    <name evidence="2" type="ORF">J8273_5196</name>
</gene>
<keyword evidence="3" id="KW-1185">Reference proteome</keyword>